<reference evidence="2 4" key="1">
    <citation type="submission" date="2018-06" db="EMBL/GenBank/DDBJ databases">
        <authorList>
            <consortium name="Pathogen Informatics"/>
            <person name="Doyle S."/>
        </authorList>
    </citation>
    <scope>NUCLEOTIDE SEQUENCE [LARGE SCALE GENOMIC DNA]</scope>
    <source>
        <strain evidence="2 4">NCTC11679</strain>
    </source>
</reference>
<dbReference type="EMBL" id="UGMG01000001">
    <property type="protein sequence ID" value="STV65224.1"/>
    <property type="molecule type" value="Genomic_DNA"/>
</dbReference>
<dbReference type="EMBL" id="UFEU01000006">
    <property type="protein sequence ID" value="SSK36562.1"/>
    <property type="molecule type" value="Genomic_DNA"/>
</dbReference>
<proteinExistence type="predicted"/>
<evidence type="ECO:0000313" key="1">
    <source>
        <dbReference type="EMBL" id="SSK36562.1"/>
    </source>
</evidence>
<dbReference type="Proteomes" id="UP000252603">
    <property type="component" value="Unassembled WGS sequence"/>
</dbReference>
<gene>
    <name evidence="2" type="ORF">NCTC11679_03210</name>
    <name evidence="1" type="ORF">SAMEA4364603_02698</name>
</gene>
<dbReference type="Pfam" id="PF12101">
    <property type="entry name" value="DUF3577"/>
    <property type="match status" value="1"/>
</dbReference>
<dbReference type="RefSeq" id="WP_014907746.1">
    <property type="nucleotide sequence ID" value="NZ_CP040861.1"/>
</dbReference>
<dbReference type="InterPro" id="IPR021960">
    <property type="entry name" value="DUF3577"/>
</dbReference>
<evidence type="ECO:0000313" key="4">
    <source>
        <dbReference type="Proteomes" id="UP000255239"/>
    </source>
</evidence>
<dbReference type="AlphaFoldDB" id="A0A330T9A0"/>
<evidence type="ECO:0000313" key="2">
    <source>
        <dbReference type="EMBL" id="STV65224.1"/>
    </source>
</evidence>
<evidence type="ECO:0000313" key="3">
    <source>
        <dbReference type="Proteomes" id="UP000252603"/>
    </source>
</evidence>
<protein>
    <submittedName>
        <fullName evidence="2">Periplasmic protein TonB, links inner and outer membranes</fullName>
    </submittedName>
</protein>
<organism evidence="2 4">
    <name type="scientific">Klebsiella pneumoniae</name>
    <dbReference type="NCBI Taxonomy" id="573"/>
    <lineage>
        <taxon>Bacteria</taxon>
        <taxon>Pseudomonadati</taxon>
        <taxon>Pseudomonadota</taxon>
        <taxon>Gammaproteobacteria</taxon>
        <taxon>Enterobacterales</taxon>
        <taxon>Enterobacteriaceae</taxon>
        <taxon>Klebsiella/Raoultella group</taxon>
        <taxon>Klebsiella</taxon>
        <taxon>Klebsiella pneumoniae complex</taxon>
    </lineage>
</organism>
<name>A0A330T9A0_KLEPN</name>
<dbReference type="Proteomes" id="UP000255239">
    <property type="component" value="Unassembled WGS sequence"/>
</dbReference>
<sequence length="64" mass="7161">MTTSTPPAPYFTLQINGLDYLRRIRDVHPKKGDSFLACAIAALNGPTTKPEYRYFDIRVSGDEA</sequence>
<reference evidence="1 3" key="2">
    <citation type="submission" date="2018-07" db="EMBL/GenBank/DDBJ databases">
        <authorList>
            <consortium name="Pathogen Informatics"/>
        </authorList>
    </citation>
    <scope>NUCLEOTIDE SEQUENCE [LARGE SCALE GENOMIC DNA]</scope>
    <source>
        <strain evidence="1 3">4300STDY6470422</strain>
    </source>
</reference>
<accession>A0A330T9A0</accession>